<protein>
    <submittedName>
        <fullName evidence="1">Uncharacterized protein</fullName>
    </submittedName>
</protein>
<keyword evidence="2" id="KW-1185">Reference proteome</keyword>
<proteinExistence type="predicted"/>
<evidence type="ECO:0000313" key="1">
    <source>
        <dbReference type="EMBL" id="MPC56904.1"/>
    </source>
</evidence>
<dbReference type="EMBL" id="VSRR010014338">
    <property type="protein sequence ID" value="MPC56904.1"/>
    <property type="molecule type" value="Genomic_DNA"/>
</dbReference>
<dbReference type="AlphaFoldDB" id="A0A5B7GK45"/>
<reference evidence="1 2" key="1">
    <citation type="submission" date="2019-05" db="EMBL/GenBank/DDBJ databases">
        <title>Another draft genome of Portunus trituberculatus and its Hox gene families provides insights of decapod evolution.</title>
        <authorList>
            <person name="Jeong J.-H."/>
            <person name="Song I."/>
            <person name="Kim S."/>
            <person name="Choi T."/>
            <person name="Kim D."/>
            <person name="Ryu S."/>
            <person name="Kim W."/>
        </authorList>
    </citation>
    <scope>NUCLEOTIDE SEQUENCE [LARGE SCALE GENOMIC DNA]</scope>
    <source>
        <tissue evidence="1">Muscle</tissue>
    </source>
</reference>
<comment type="caution">
    <text evidence="1">The sequence shown here is derived from an EMBL/GenBank/DDBJ whole genome shotgun (WGS) entry which is preliminary data.</text>
</comment>
<organism evidence="1 2">
    <name type="scientific">Portunus trituberculatus</name>
    <name type="common">Swimming crab</name>
    <name type="synonym">Neptunus trituberculatus</name>
    <dbReference type="NCBI Taxonomy" id="210409"/>
    <lineage>
        <taxon>Eukaryota</taxon>
        <taxon>Metazoa</taxon>
        <taxon>Ecdysozoa</taxon>
        <taxon>Arthropoda</taxon>
        <taxon>Crustacea</taxon>
        <taxon>Multicrustacea</taxon>
        <taxon>Malacostraca</taxon>
        <taxon>Eumalacostraca</taxon>
        <taxon>Eucarida</taxon>
        <taxon>Decapoda</taxon>
        <taxon>Pleocyemata</taxon>
        <taxon>Brachyura</taxon>
        <taxon>Eubrachyura</taxon>
        <taxon>Portunoidea</taxon>
        <taxon>Portunidae</taxon>
        <taxon>Portuninae</taxon>
        <taxon>Portunus</taxon>
    </lineage>
</organism>
<name>A0A5B7GK45_PORTR</name>
<dbReference type="Proteomes" id="UP000324222">
    <property type="component" value="Unassembled WGS sequence"/>
</dbReference>
<gene>
    <name evidence="1" type="ORF">E2C01_050870</name>
</gene>
<accession>A0A5B7GK45</accession>
<evidence type="ECO:0000313" key="2">
    <source>
        <dbReference type="Proteomes" id="UP000324222"/>
    </source>
</evidence>
<sequence>MLNNATCPARDLFILGDHGGAGDPIAPLMVYGPRFPFVCLRASITYSSSSQGEVLPFPSPFLSPQCAAPALLLARPSPLSIVATTTTTTTAGTTATITLL</sequence>